<sequence>MKTDLNLLLECLKYQMDNPFSQKQALVTIHSICQQNSNAGVYFREIGGLIFVKNLAKSSEHSMVKEAALFTLGAVAEGNVYCQQTLCTSELFEDLILFLSNNESNTNLKRMSVYVILVLVSNNRNGQTLVRETGCITVLSQLFRTILPKYELNLSDNNVFQSYQLWSSVCSTLCVCVNNPQNDENQMLCCSLFPHANEWLINCMKPEIIRPICSFIGLTLANNTCVQKYFVSVGGLDVLSQVLVQLESDSHKTLSSAKLAVVVTKTVDACIADNYAFGVVLSKYHIVSKLLALLPHESLDSGEKFSIILALGHCTEECEENQYDLFINNGLPLMIQALTESQNEELNKAATYVLHNCRKITEKLSLHLQEHSFDENEAEQLKDINVKEKNLEEYWKKAKEILHRIEKLEREGNEEKIQRVNNENNISSVKINIQNTLKHPCANTTEGTKVENDKDKNQYRQLQNCKTGGLMPKACANDDQVKTLLKSANPVNACYREHGQNKTLCKINSSCNQNLHEKTTFDKKSFVSQSSDRVFKHPTHIVKNKKKQLPVTDPFTLCSDIINKEVDSFQATDNCTKITKYRCSGCIAVGKPLNSRNFSKLLHSCPYQCDHHKVIVDAEDRYKSELRRSLICNKKILLTPRRRQLSKESTTPGEMKKRRIRKNFTEEEVNYLFHGVKKMGNHWNSILWSFPFQQGRTAVDLAHKYHNLIKHPKYAAP</sequence>
<reference evidence="2" key="1">
    <citation type="submission" date="2025-08" db="UniProtKB">
        <authorList>
            <consortium name="RefSeq"/>
        </authorList>
    </citation>
    <scope>IDENTIFICATION</scope>
</reference>
<accession>A0AC58L2V7</accession>
<gene>
    <name evidence="2" type="primary">Terb1</name>
</gene>
<organism evidence="1 2">
    <name type="scientific">Castor canadensis</name>
    <name type="common">American beaver</name>
    <dbReference type="NCBI Taxonomy" id="51338"/>
    <lineage>
        <taxon>Eukaryota</taxon>
        <taxon>Metazoa</taxon>
        <taxon>Chordata</taxon>
        <taxon>Craniata</taxon>
        <taxon>Vertebrata</taxon>
        <taxon>Euteleostomi</taxon>
        <taxon>Mammalia</taxon>
        <taxon>Eutheria</taxon>
        <taxon>Euarchontoglires</taxon>
        <taxon>Glires</taxon>
        <taxon>Rodentia</taxon>
        <taxon>Castorimorpha</taxon>
        <taxon>Castoridae</taxon>
        <taxon>Castor</taxon>
    </lineage>
</organism>
<evidence type="ECO:0000313" key="2">
    <source>
        <dbReference type="RefSeq" id="XP_073911466.1"/>
    </source>
</evidence>
<proteinExistence type="predicted"/>
<name>A0AC58L2V7_CASCN</name>
<protein>
    <submittedName>
        <fullName evidence="2">Telomere repeats-binding bouquet formation protein 1</fullName>
    </submittedName>
</protein>
<dbReference type="Proteomes" id="UP001732720">
    <property type="component" value="Chromosome 15"/>
</dbReference>
<evidence type="ECO:0000313" key="1">
    <source>
        <dbReference type="Proteomes" id="UP001732720"/>
    </source>
</evidence>
<keyword evidence="1" id="KW-1185">Reference proteome</keyword>
<dbReference type="RefSeq" id="XP_073911466.1">
    <property type="nucleotide sequence ID" value="XM_074055365.1"/>
</dbReference>